<proteinExistence type="inferred from homology"/>
<dbReference type="AlphaFoldDB" id="A0A0G1CY01"/>
<dbReference type="PRINTS" id="PR00061">
    <property type="entry name" value="RIBOSOMALL19"/>
</dbReference>
<evidence type="ECO:0000313" key="6">
    <source>
        <dbReference type="Proteomes" id="UP000034669"/>
    </source>
</evidence>
<comment type="caution">
    <text evidence="5">The sequence shown here is derived from an EMBL/GenBank/DDBJ whole genome shotgun (WGS) entry which is preliminary data.</text>
</comment>
<reference evidence="5 6" key="1">
    <citation type="journal article" date="2015" name="Nature">
        <title>rRNA introns, odd ribosomes, and small enigmatic genomes across a large radiation of phyla.</title>
        <authorList>
            <person name="Brown C.T."/>
            <person name="Hug L.A."/>
            <person name="Thomas B.C."/>
            <person name="Sharon I."/>
            <person name="Castelle C.J."/>
            <person name="Singh A."/>
            <person name="Wilkins M.J."/>
            <person name="Williams K.H."/>
            <person name="Banfield J.F."/>
        </authorList>
    </citation>
    <scope>NUCLEOTIDE SEQUENCE [LARGE SCALE GENOMIC DNA]</scope>
</reference>
<evidence type="ECO:0000256" key="4">
    <source>
        <dbReference type="RuleBase" id="RU000559"/>
    </source>
</evidence>
<dbReference type="InterPro" id="IPR038657">
    <property type="entry name" value="Ribosomal_bL19_sf"/>
</dbReference>
<keyword evidence="3 4" id="KW-0687">Ribonucleoprotein</keyword>
<accession>A0A0G1CY01</accession>
<dbReference type="GO" id="GO:0006412">
    <property type="term" value="P:translation"/>
    <property type="evidence" value="ECO:0007669"/>
    <property type="project" value="InterPro"/>
</dbReference>
<evidence type="ECO:0000256" key="3">
    <source>
        <dbReference type="ARBA" id="ARBA00023274"/>
    </source>
</evidence>
<dbReference type="Pfam" id="PF01245">
    <property type="entry name" value="Ribosomal_L19"/>
    <property type="match status" value="1"/>
</dbReference>
<dbReference type="Proteomes" id="UP000034669">
    <property type="component" value="Unassembled WGS sequence"/>
</dbReference>
<comment type="function">
    <text evidence="4">This protein is located at the 30S-50S ribosomal subunit interface and may play a role in the structure and function of the aminoacyl-tRNA binding site.</text>
</comment>
<dbReference type="SUPFAM" id="SSF50104">
    <property type="entry name" value="Translation proteins SH3-like domain"/>
    <property type="match status" value="1"/>
</dbReference>
<gene>
    <name evidence="5" type="ORF">UV66_C0005G0003</name>
</gene>
<evidence type="ECO:0000313" key="5">
    <source>
        <dbReference type="EMBL" id="KKS90292.1"/>
    </source>
</evidence>
<dbReference type="EMBL" id="LCFI01000005">
    <property type="protein sequence ID" value="KKS90292.1"/>
    <property type="molecule type" value="Genomic_DNA"/>
</dbReference>
<dbReference type="GO" id="GO:0022625">
    <property type="term" value="C:cytosolic large ribosomal subunit"/>
    <property type="evidence" value="ECO:0007669"/>
    <property type="project" value="TreeGrafter"/>
</dbReference>
<dbReference type="GO" id="GO:0003735">
    <property type="term" value="F:structural constituent of ribosome"/>
    <property type="evidence" value="ECO:0007669"/>
    <property type="project" value="InterPro"/>
</dbReference>
<evidence type="ECO:0000256" key="1">
    <source>
        <dbReference type="ARBA" id="ARBA00005781"/>
    </source>
</evidence>
<dbReference type="NCBIfam" id="TIGR01024">
    <property type="entry name" value="rplS_bact"/>
    <property type="match status" value="1"/>
</dbReference>
<keyword evidence="2 5" id="KW-0689">Ribosomal protein</keyword>
<dbReference type="Gene3D" id="2.30.30.790">
    <property type="match status" value="1"/>
</dbReference>
<dbReference type="InterPro" id="IPR001857">
    <property type="entry name" value="Ribosomal_bL19"/>
</dbReference>
<dbReference type="PATRIC" id="fig|1618557.3.peg.704"/>
<dbReference type="InterPro" id="IPR008991">
    <property type="entry name" value="Translation_prot_SH3-like_sf"/>
</dbReference>
<dbReference type="PANTHER" id="PTHR15680">
    <property type="entry name" value="RIBOSOMAL PROTEIN L19"/>
    <property type="match status" value="1"/>
</dbReference>
<sequence length="108" mass="12261">MAISATIKETLVHVGDIIRVHTKVVEGDKERVQIFEGMLLGLRGRGDNRTFTVRKISSGNIGVERIFPFISPWITKMEVKKKGAVRRAKINYVRHQSSRQVSQITSQE</sequence>
<name>A0A0G1CY01_9BACT</name>
<organism evidence="5 6">
    <name type="scientific">Candidatus Woesebacteria bacterium GW2011_GWA1_43_12</name>
    <dbReference type="NCBI Taxonomy" id="1618557"/>
    <lineage>
        <taxon>Bacteria</taxon>
        <taxon>Candidatus Woeseibacteriota</taxon>
    </lineage>
</organism>
<dbReference type="PANTHER" id="PTHR15680:SF9">
    <property type="entry name" value="LARGE RIBOSOMAL SUBUNIT PROTEIN BL19M"/>
    <property type="match status" value="1"/>
</dbReference>
<evidence type="ECO:0000256" key="2">
    <source>
        <dbReference type="ARBA" id="ARBA00022980"/>
    </source>
</evidence>
<protein>
    <recommendedName>
        <fullName evidence="4">50S ribosomal protein L19</fullName>
    </recommendedName>
</protein>
<comment type="similarity">
    <text evidence="1 4">Belongs to the bacterial ribosomal protein bL19 family.</text>
</comment>